<dbReference type="InterPro" id="IPR031824">
    <property type="entry name" value="RNF220_mid"/>
</dbReference>
<feature type="region of interest" description="Disordered" evidence="4">
    <location>
        <begin position="373"/>
        <end position="411"/>
    </location>
</feature>
<evidence type="ECO:0000256" key="2">
    <source>
        <dbReference type="ARBA" id="ARBA00022833"/>
    </source>
</evidence>
<evidence type="ECO:0000256" key="4">
    <source>
        <dbReference type="SAM" id="MobiDB-lite"/>
    </source>
</evidence>
<dbReference type="PANTHER" id="PTHR13459:SF1">
    <property type="entry name" value="E3 UBIQUITIN-PROTEIN LIGASE RNF220 ISOFORM X1"/>
    <property type="match status" value="1"/>
</dbReference>
<protein>
    <recommendedName>
        <fullName evidence="5">RING-type domain-containing protein</fullName>
    </recommendedName>
</protein>
<keyword evidence="1 3" id="KW-0863">Zinc-finger</keyword>
<organism evidence="6 7">
    <name type="scientific">Paralvinella palmiformis</name>
    <dbReference type="NCBI Taxonomy" id="53620"/>
    <lineage>
        <taxon>Eukaryota</taxon>
        <taxon>Metazoa</taxon>
        <taxon>Spiralia</taxon>
        <taxon>Lophotrochozoa</taxon>
        <taxon>Annelida</taxon>
        <taxon>Polychaeta</taxon>
        <taxon>Sedentaria</taxon>
        <taxon>Canalipalpata</taxon>
        <taxon>Terebellida</taxon>
        <taxon>Terebelliformia</taxon>
        <taxon>Alvinellidae</taxon>
        <taxon>Paralvinella</taxon>
    </lineage>
</organism>
<dbReference type="InterPro" id="IPR013083">
    <property type="entry name" value="Znf_RING/FYVE/PHD"/>
</dbReference>
<evidence type="ECO:0000259" key="5">
    <source>
        <dbReference type="PROSITE" id="PS50089"/>
    </source>
</evidence>
<dbReference type="EMBL" id="JAODUP010000218">
    <property type="protein sequence ID" value="KAK2156235.1"/>
    <property type="molecule type" value="Genomic_DNA"/>
</dbReference>
<dbReference type="CDD" id="cd16563">
    <property type="entry name" value="RING-HC_RNF220"/>
    <property type="match status" value="1"/>
</dbReference>
<dbReference type="Pfam" id="PF15926">
    <property type="entry name" value="RNF220"/>
    <property type="match status" value="1"/>
</dbReference>
<dbReference type="PANTHER" id="PTHR13459">
    <property type="entry name" value="E3 UBIQUITIN-PROTEIN LIGASE RNF220 ISOFORM X1"/>
    <property type="match status" value="1"/>
</dbReference>
<feature type="compositionally biased region" description="Polar residues" evidence="4">
    <location>
        <begin position="30"/>
        <end position="58"/>
    </location>
</feature>
<name>A0AAD9N4B7_9ANNE</name>
<keyword evidence="2" id="KW-0862">Zinc</keyword>
<accession>A0AAD9N4B7</accession>
<keyword evidence="1 3" id="KW-0479">Metal-binding</keyword>
<dbReference type="GO" id="GO:0008270">
    <property type="term" value="F:zinc ion binding"/>
    <property type="evidence" value="ECO:0007669"/>
    <property type="project" value="UniProtKB-KW"/>
</dbReference>
<sequence>MEIVDCKTRCEELQSNYNHISSWDEGRYVNGNSSQTTTVSVTDEGTNECGSESSTSCQNDDNHSSDDNDGKIDEHDKDVAPGTISLETSSVTGDEGEKTLLTESTLNTECVPMSSNVVAVQILPSANKTVSCKVLDLVASGSNGQNSSYAPLRKSTRCRKRSLPSESHSVCPNCGLSLKSSDLENHLQIEINKLMKMTKHRRSYDPVKKVEVEMFHLILTKCCIIRFTFMLLAKKRVKCPGDEETTCPVCNGRIVGTPEELAEHVDLCLQEQEANCEGELDIEGEGSFDEYTWAGQTRIRASSLIDGGLGASGFAVAKQNTEDEDMELDIDGDDCSMFGKAQYTEADLIPCNEPEDNEEKERQALRKAVLRAEGSKLPGKLPPDRQRWQQSNNRYDKPRESDCDIDSEPTHSQSEVIESLKSKLKDQEVQLQKTERPKCLICMDWYTKPLTSIQCWHVHCEECWLRTLGTKKLCPQCNTITSPADLRKIYL</sequence>
<gene>
    <name evidence="6" type="ORF">LSH36_218g03034</name>
</gene>
<feature type="region of interest" description="Disordered" evidence="4">
    <location>
        <begin position="28"/>
        <end position="97"/>
    </location>
</feature>
<dbReference type="GO" id="GO:0061630">
    <property type="term" value="F:ubiquitin protein ligase activity"/>
    <property type="evidence" value="ECO:0007669"/>
    <property type="project" value="TreeGrafter"/>
</dbReference>
<dbReference type="AlphaFoldDB" id="A0AAD9N4B7"/>
<evidence type="ECO:0000313" key="6">
    <source>
        <dbReference type="EMBL" id="KAK2156235.1"/>
    </source>
</evidence>
<dbReference type="Proteomes" id="UP001208570">
    <property type="component" value="Unassembled WGS sequence"/>
</dbReference>
<evidence type="ECO:0000313" key="7">
    <source>
        <dbReference type="Proteomes" id="UP001208570"/>
    </source>
</evidence>
<dbReference type="GO" id="GO:0016567">
    <property type="term" value="P:protein ubiquitination"/>
    <property type="evidence" value="ECO:0007669"/>
    <property type="project" value="TreeGrafter"/>
</dbReference>
<dbReference type="SUPFAM" id="SSF57850">
    <property type="entry name" value="RING/U-box"/>
    <property type="match status" value="1"/>
</dbReference>
<dbReference type="InterPro" id="IPR052443">
    <property type="entry name" value="E3_ubiq-ligase_RNF220-like"/>
</dbReference>
<dbReference type="Gene3D" id="3.30.40.10">
    <property type="entry name" value="Zinc/RING finger domain, C3HC4 (zinc finger)"/>
    <property type="match status" value="1"/>
</dbReference>
<feature type="compositionally biased region" description="Basic and acidic residues" evidence="4">
    <location>
        <begin position="60"/>
        <end position="79"/>
    </location>
</feature>
<proteinExistence type="predicted"/>
<dbReference type="Pfam" id="PF13923">
    <property type="entry name" value="zf-C3HC4_2"/>
    <property type="match status" value="1"/>
</dbReference>
<dbReference type="InterPro" id="IPR001841">
    <property type="entry name" value="Znf_RING"/>
</dbReference>
<comment type="caution">
    <text evidence="6">The sequence shown here is derived from an EMBL/GenBank/DDBJ whole genome shotgun (WGS) entry which is preliminary data.</text>
</comment>
<reference evidence="6" key="1">
    <citation type="journal article" date="2023" name="Mol. Biol. Evol.">
        <title>Third-Generation Sequencing Reveals the Adaptive Role of the Epigenome in Three Deep-Sea Polychaetes.</title>
        <authorList>
            <person name="Perez M."/>
            <person name="Aroh O."/>
            <person name="Sun Y."/>
            <person name="Lan Y."/>
            <person name="Juniper S.K."/>
            <person name="Young C.R."/>
            <person name="Angers B."/>
            <person name="Qian P.Y."/>
        </authorList>
    </citation>
    <scope>NUCLEOTIDE SEQUENCE</scope>
    <source>
        <strain evidence="6">P08H-3</strain>
    </source>
</reference>
<feature type="domain" description="RING-type" evidence="5">
    <location>
        <begin position="439"/>
        <end position="478"/>
    </location>
</feature>
<evidence type="ECO:0000256" key="1">
    <source>
        <dbReference type="ARBA" id="ARBA00022771"/>
    </source>
</evidence>
<dbReference type="PROSITE" id="PS50089">
    <property type="entry name" value="ZF_RING_2"/>
    <property type="match status" value="1"/>
</dbReference>
<evidence type="ECO:0000256" key="3">
    <source>
        <dbReference type="PROSITE-ProRule" id="PRU00175"/>
    </source>
</evidence>
<keyword evidence="7" id="KW-1185">Reference proteome</keyword>
<dbReference type="InterPro" id="IPR040178">
    <property type="entry name" value="RNF220_RING"/>
</dbReference>